<dbReference type="Proteomes" id="UP000489600">
    <property type="component" value="Unassembled WGS sequence"/>
</dbReference>
<organism evidence="1 2">
    <name type="scientific">Arabis nemorensis</name>
    <dbReference type="NCBI Taxonomy" id="586526"/>
    <lineage>
        <taxon>Eukaryota</taxon>
        <taxon>Viridiplantae</taxon>
        <taxon>Streptophyta</taxon>
        <taxon>Embryophyta</taxon>
        <taxon>Tracheophyta</taxon>
        <taxon>Spermatophyta</taxon>
        <taxon>Magnoliopsida</taxon>
        <taxon>eudicotyledons</taxon>
        <taxon>Gunneridae</taxon>
        <taxon>Pentapetalae</taxon>
        <taxon>rosids</taxon>
        <taxon>malvids</taxon>
        <taxon>Brassicales</taxon>
        <taxon>Brassicaceae</taxon>
        <taxon>Arabideae</taxon>
        <taxon>Arabis</taxon>
    </lineage>
</organism>
<protein>
    <submittedName>
        <fullName evidence="1">Uncharacterized protein</fullName>
    </submittedName>
</protein>
<reference evidence="1" key="1">
    <citation type="submission" date="2019-07" db="EMBL/GenBank/DDBJ databases">
        <authorList>
            <person name="Dittberner H."/>
        </authorList>
    </citation>
    <scope>NUCLEOTIDE SEQUENCE [LARGE SCALE GENOMIC DNA]</scope>
</reference>
<proteinExistence type="predicted"/>
<comment type="caution">
    <text evidence="1">The sequence shown here is derived from an EMBL/GenBank/DDBJ whole genome shotgun (WGS) entry which is preliminary data.</text>
</comment>
<evidence type="ECO:0000313" key="2">
    <source>
        <dbReference type="Proteomes" id="UP000489600"/>
    </source>
</evidence>
<accession>A0A565BG25</accession>
<gene>
    <name evidence="1" type="ORF">ANE_LOCUS10994</name>
</gene>
<keyword evidence="2" id="KW-1185">Reference proteome</keyword>
<name>A0A565BG25_9BRAS</name>
<dbReference type="AlphaFoldDB" id="A0A565BG25"/>
<dbReference type="EMBL" id="CABITT030000004">
    <property type="protein sequence ID" value="VVB00550.1"/>
    <property type="molecule type" value="Genomic_DNA"/>
</dbReference>
<sequence>MITKQSNTKKTIVVGVFIRNSSIWGVHSSAKDHLLFTNLRVFKEAELSDTSYGSLIFRERWLDCNRSSTV</sequence>
<evidence type="ECO:0000313" key="1">
    <source>
        <dbReference type="EMBL" id="VVB00550.1"/>
    </source>
</evidence>